<dbReference type="EMBL" id="AWEY01000032">
    <property type="protein sequence ID" value="ERK38891.1"/>
    <property type="molecule type" value="Genomic_DNA"/>
</dbReference>
<comment type="caution">
    <text evidence="4">The sequence shown here is derived from an EMBL/GenBank/DDBJ whole genome shotgun (WGS) entry which is preliminary data.</text>
</comment>
<sequence length="323" mass="36310">MGNLEDIRQLTIHYLNGSVTQDDERQLLSFIGESQTNKELFRQWEEEWAAHHLGNGLSKAAFGKFEARLLLQSEAKNTKTKLWRTVAAAAAVVALMVGSAYAMWLAAAARPEKFYSFSAPYGSKARVALPDSSVVWLNAGSSLRYSNRFNEHNRRVELQGEGYFQVSKDARHEFVVKTDVGEVTVKGTRFDVSAYREDRVATVSLMQGRVEFNGKNETVAMRPGERVTVDRLTGELKKTTFVNDSRAWIDNNTDFDAITLGELAKVLSRQYNVNIHVGSSKLAMTRFSISLRNKETIGAVIDALQRISQMTVQRRGKDIYLSD</sequence>
<feature type="domain" description="Protein FecR C-terminal" evidence="3">
    <location>
        <begin position="255"/>
        <end position="320"/>
    </location>
</feature>
<proteinExistence type="predicted"/>
<keyword evidence="1" id="KW-1133">Transmembrane helix</keyword>
<dbReference type="Pfam" id="PF04773">
    <property type="entry name" value="FecR"/>
    <property type="match status" value="1"/>
</dbReference>
<dbReference type="PANTHER" id="PTHR30273">
    <property type="entry name" value="PERIPLASMIC SIGNAL SENSOR AND SIGMA FACTOR ACTIVATOR FECR-RELATED"/>
    <property type="match status" value="1"/>
</dbReference>
<protein>
    <submittedName>
        <fullName evidence="4">Sigma factor regulatory protein, FecR/PupR family</fullName>
    </submittedName>
</protein>
<dbReference type="GO" id="GO:0016989">
    <property type="term" value="F:sigma factor antagonist activity"/>
    <property type="evidence" value="ECO:0007669"/>
    <property type="project" value="TreeGrafter"/>
</dbReference>
<gene>
    <name evidence="4" type="ORF">HMPREF9135_0828</name>
</gene>
<organism evidence="4 5">
    <name type="scientific">Segatella baroniae F0067</name>
    <dbReference type="NCBI Taxonomy" id="1115809"/>
    <lineage>
        <taxon>Bacteria</taxon>
        <taxon>Pseudomonadati</taxon>
        <taxon>Bacteroidota</taxon>
        <taxon>Bacteroidia</taxon>
        <taxon>Bacteroidales</taxon>
        <taxon>Prevotellaceae</taxon>
        <taxon>Segatella</taxon>
    </lineage>
</organism>
<dbReference type="Gene3D" id="2.60.120.1440">
    <property type="match status" value="1"/>
</dbReference>
<feature type="domain" description="FecR protein" evidence="2">
    <location>
        <begin position="121"/>
        <end position="211"/>
    </location>
</feature>
<dbReference type="PATRIC" id="fig|1115809.3.peg.1842"/>
<dbReference type="AlphaFoldDB" id="U2P3Z1"/>
<dbReference type="InterPro" id="IPR006860">
    <property type="entry name" value="FecR"/>
</dbReference>
<dbReference type="Proteomes" id="UP000016648">
    <property type="component" value="Unassembled WGS sequence"/>
</dbReference>
<evidence type="ECO:0000313" key="4">
    <source>
        <dbReference type="EMBL" id="ERK38891.1"/>
    </source>
</evidence>
<dbReference type="InterPro" id="IPR012373">
    <property type="entry name" value="Ferrdict_sens_TM"/>
</dbReference>
<keyword evidence="1" id="KW-0812">Transmembrane</keyword>
<evidence type="ECO:0000259" key="2">
    <source>
        <dbReference type="Pfam" id="PF04773"/>
    </source>
</evidence>
<evidence type="ECO:0000313" key="5">
    <source>
        <dbReference type="Proteomes" id="UP000016648"/>
    </source>
</evidence>
<dbReference type="RefSeq" id="WP_021590026.1">
    <property type="nucleotide sequence ID" value="NZ_AWEY01000032.1"/>
</dbReference>
<dbReference type="PIRSF" id="PIRSF018266">
    <property type="entry name" value="FecR"/>
    <property type="match status" value="1"/>
</dbReference>
<feature type="transmembrane region" description="Helical" evidence="1">
    <location>
        <begin position="86"/>
        <end position="107"/>
    </location>
</feature>
<accession>U2P3Z1</accession>
<dbReference type="Gene3D" id="3.55.50.30">
    <property type="match status" value="1"/>
</dbReference>
<evidence type="ECO:0000256" key="1">
    <source>
        <dbReference type="SAM" id="Phobius"/>
    </source>
</evidence>
<keyword evidence="5" id="KW-1185">Reference proteome</keyword>
<dbReference type="InterPro" id="IPR032508">
    <property type="entry name" value="FecR_C"/>
</dbReference>
<name>U2P3Z1_9BACT</name>
<dbReference type="PANTHER" id="PTHR30273:SF2">
    <property type="entry name" value="PROTEIN FECR"/>
    <property type="match status" value="1"/>
</dbReference>
<reference evidence="4 5" key="1">
    <citation type="submission" date="2013-08" db="EMBL/GenBank/DDBJ databases">
        <authorList>
            <person name="Durkin A.S."/>
            <person name="Haft D.R."/>
            <person name="McCorrison J."/>
            <person name="Torralba M."/>
            <person name="Gillis M."/>
            <person name="Haft D.H."/>
            <person name="Methe B."/>
            <person name="Sutton G."/>
            <person name="Nelson K.E."/>
        </authorList>
    </citation>
    <scope>NUCLEOTIDE SEQUENCE [LARGE SCALE GENOMIC DNA]</scope>
    <source>
        <strain evidence="4 5">F0067</strain>
    </source>
</reference>
<dbReference type="Pfam" id="PF16344">
    <property type="entry name" value="FecR_C"/>
    <property type="match status" value="1"/>
</dbReference>
<keyword evidence="1" id="KW-0472">Membrane</keyword>
<evidence type="ECO:0000259" key="3">
    <source>
        <dbReference type="Pfam" id="PF16344"/>
    </source>
</evidence>